<dbReference type="PANTHER" id="PTHR31284">
    <property type="entry name" value="ACID PHOSPHATASE-LIKE PROTEIN"/>
    <property type="match status" value="1"/>
</dbReference>
<dbReference type="InterPro" id="IPR006423">
    <property type="entry name" value="Lipo_e_P4"/>
</dbReference>
<evidence type="ECO:0000313" key="3">
    <source>
        <dbReference type="Proteomes" id="UP000515406"/>
    </source>
</evidence>
<proteinExistence type="predicted"/>
<dbReference type="AlphaFoldDB" id="A0A6V7C0P0"/>
<dbReference type="EMBL" id="LR828257">
    <property type="protein sequence ID" value="CAD0308092.1"/>
    <property type="molecule type" value="Genomic_DNA"/>
</dbReference>
<dbReference type="NCBIfam" id="TIGR01533">
    <property type="entry name" value="lipo_e_P4"/>
    <property type="match status" value="1"/>
</dbReference>
<dbReference type="Proteomes" id="UP000515406">
    <property type="component" value="Chromosome"/>
</dbReference>
<dbReference type="SUPFAM" id="SSF56784">
    <property type="entry name" value="HAD-like"/>
    <property type="match status" value="1"/>
</dbReference>
<keyword evidence="1" id="KW-0732">Signal</keyword>
<dbReference type="EMBL" id="LR828257">
    <property type="protein sequence ID" value="CAD0308086.1"/>
    <property type="molecule type" value="Genomic_DNA"/>
</dbReference>
<dbReference type="PANTHER" id="PTHR31284:SF10">
    <property type="entry name" value="ACID PHOSPHATASE-LIKE PROTEIN"/>
    <property type="match status" value="1"/>
</dbReference>
<organism evidence="2 3">
    <name type="scientific">Xanthomonas hortorum pv. vitians</name>
    <dbReference type="NCBI Taxonomy" id="83224"/>
    <lineage>
        <taxon>Bacteria</taxon>
        <taxon>Pseudomonadati</taxon>
        <taxon>Pseudomonadota</taxon>
        <taxon>Gammaproteobacteria</taxon>
        <taxon>Lysobacterales</taxon>
        <taxon>Lysobacteraceae</taxon>
        <taxon>Xanthomonas</taxon>
    </lineage>
</organism>
<reference evidence="2 3" key="1">
    <citation type="submission" date="2020-07" db="EMBL/GenBank/DDBJ databases">
        <authorList>
            <person name="Pothier F. J."/>
        </authorList>
    </citation>
    <scope>NUCLEOTIDE SEQUENCE [LARGE SCALE GENOMIC DNA]</scope>
    <source>
        <strain evidence="2 3">CFBP 498</strain>
    </source>
</reference>
<protein>
    <submittedName>
        <fullName evidence="2">Uncharacterized protein</fullName>
    </submittedName>
</protein>
<dbReference type="PIRSF" id="PIRSF019271">
    <property type="entry name" value="Acid_Ptase_C"/>
    <property type="match status" value="1"/>
</dbReference>
<dbReference type="InterPro" id="IPR023214">
    <property type="entry name" value="HAD_sf"/>
</dbReference>
<dbReference type="SFLD" id="SFLDG01125">
    <property type="entry name" value="C1.1:_Acid_Phosphatase_Like"/>
    <property type="match status" value="1"/>
</dbReference>
<sequence>MEASGHEPAKIAVFIAAPVLVDAMRPSLYAPLSLLACTVLALSACKPSDKELAQRAQGAAVSANAAASAAATKTATQPAATTAPAGGDNLNAVLWMQRSEEYRAVAEQTYRAAADKLDAALKQPNWDALVPEERGNAATGLKPAVVLDVDETVLDNSPYQARLLRDGKEYDELSWDQWVAEKKATAIPGVVDFAKAANARGITLIYISNRAVHLKDATLANLRSVGLPVADDSVFLGLGTVVQGCEQNGSEKNCRRQLAGQKYRVLMQFGDQLGDFVQVTANTSQARGALLQQYHDWFGERWWMLPNPSYGGWEPAQFNNDFSQPWQQRHDAKRAALEVAR</sequence>
<dbReference type="CDD" id="cd07534">
    <property type="entry name" value="HAD_CAP"/>
    <property type="match status" value="1"/>
</dbReference>
<gene>
    <name evidence="2" type="ORF">CFBP498_08620</name>
</gene>
<dbReference type="Pfam" id="PF03767">
    <property type="entry name" value="Acid_phosphat_B"/>
    <property type="match status" value="1"/>
</dbReference>
<dbReference type="Gene3D" id="3.40.50.1000">
    <property type="entry name" value="HAD superfamily/HAD-like"/>
    <property type="match status" value="1"/>
</dbReference>
<evidence type="ECO:0000256" key="1">
    <source>
        <dbReference type="ARBA" id="ARBA00022729"/>
    </source>
</evidence>
<name>A0A6V7C0P0_9XANT</name>
<dbReference type="GO" id="GO:0009279">
    <property type="term" value="C:cell outer membrane"/>
    <property type="evidence" value="ECO:0007669"/>
    <property type="project" value="InterPro"/>
</dbReference>
<dbReference type="SFLD" id="SFLDS00003">
    <property type="entry name" value="Haloacid_Dehalogenase"/>
    <property type="match status" value="1"/>
</dbReference>
<evidence type="ECO:0000313" key="2">
    <source>
        <dbReference type="EMBL" id="CAD0308086.1"/>
    </source>
</evidence>
<accession>A0A6V7C0P0</accession>
<keyword evidence="3" id="KW-1185">Reference proteome</keyword>
<dbReference type="InterPro" id="IPR036412">
    <property type="entry name" value="HAD-like_sf"/>
</dbReference>
<dbReference type="InterPro" id="IPR005519">
    <property type="entry name" value="Acid_phosphat_B-like"/>
</dbReference>